<dbReference type="GO" id="GO:0006433">
    <property type="term" value="P:prolyl-tRNA aminoacylation"/>
    <property type="evidence" value="ECO:0007669"/>
    <property type="project" value="TreeGrafter"/>
</dbReference>
<keyword evidence="2" id="KW-0436">Ligase</keyword>
<protein>
    <submittedName>
        <fullName evidence="2">Putative proline--tRNA ligase</fullName>
    </submittedName>
</protein>
<evidence type="ECO:0000313" key="2">
    <source>
        <dbReference type="EMBL" id="OQR76022.1"/>
    </source>
</evidence>
<dbReference type="SUPFAM" id="SSF55681">
    <property type="entry name" value="Class II aaRS and biotin synthetases"/>
    <property type="match status" value="1"/>
</dbReference>
<dbReference type="Pfam" id="PF03129">
    <property type="entry name" value="HGTP_anticodon"/>
    <property type="match status" value="1"/>
</dbReference>
<dbReference type="GO" id="GO:0004827">
    <property type="term" value="F:proline-tRNA ligase activity"/>
    <property type="evidence" value="ECO:0007669"/>
    <property type="project" value="TreeGrafter"/>
</dbReference>
<dbReference type="PANTHER" id="PTHR42753:SF10">
    <property type="entry name" value="PROLINE--TRNA LIGASE, MITOCHONDRIAL-RELATED"/>
    <property type="match status" value="1"/>
</dbReference>
<dbReference type="STRING" id="418985.A0A1V9XRL1"/>
<dbReference type="AlphaFoldDB" id="A0A1V9XRL1"/>
<reference evidence="2 3" key="1">
    <citation type="journal article" date="2017" name="Gigascience">
        <title>Draft genome of the honey bee ectoparasitic mite, Tropilaelaps mercedesae, is shaped by the parasitic life history.</title>
        <authorList>
            <person name="Dong X."/>
            <person name="Armstrong S.D."/>
            <person name="Xia D."/>
            <person name="Makepeace B.L."/>
            <person name="Darby A.C."/>
            <person name="Kadowaki T."/>
        </authorList>
    </citation>
    <scope>NUCLEOTIDE SEQUENCE [LARGE SCALE GENOMIC DNA]</scope>
    <source>
        <strain evidence="2">Wuxi-XJTLU</strain>
    </source>
</reference>
<proteinExistence type="predicted"/>
<dbReference type="PANTHER" id="PTHR42753">
    <property type="entry name" value="MITOCHONDRIAL RIBOSOME PROTEIN L39/PROLYL-TRNA LIGASE FAMILY MEMBER"/>
    <property type="match status" value="1"/>
</dbReference>
<gene>
    <name evidence="2" type="ORF">BIW11_08040</name>
</gene>
<dbReference type="GO" id="GO:0005739">
    <property type="term" value="C:mitochondrion"/>
    <property type="evidence" value="ECO:0007669"/>
    <property type="project" value="TreeGrafter"/>
</dbReference>
<dbReference type="InterPro" id="IPR036621">
    <property type="entry name" value="Anticodon-bd_dom_sf"/>
</dbReference>
<comment type="caution">
    <text evidence="2">The sequence shown here is derived from an EMBL/GenBank/DDBJ whole genome shotgun (WGS) entry which is preliminary data.</text>
</comment>
<keyword evidence="3" id="KW-1185">Reference proteome</keyword>
<dbReference type="Gene3D" id="3.40.50.800">
    <property type="entry name" value="Anticodon-binding domain"/>
    <property type="match status" value="1"/>
</dbReference>
<evidence type="ECO:0000259" key="1">
    <source>
        <dbReference type="Pfam" id="PF03129"/>
    </source>
</evidence>
<dbReference type="InterPro" id="IPR050062">
    <property type="entry name" value="Pro-tRNA_synthetase"/>
</dbReference>
<accession>A0A1V9XRL1</accession>
<dbReference type="EMBL" id="MNPL01005436">
    <property type="protein sequence ID" value="OQR76022.1"/>
    <property type="molecule type" value="Genomic_DNA"/>
</dbReference>
<evidence type="ECO:0000313" key="3">
    <source>
        <dbReference type="Proteomes" id="UP000192247"/>
    </source>
</evidence>
<dbReference type="Proteomes" id="UP000192247">
    <property type="component" value="Unassembled WGS sequence"/>
</dbReference>
<organism evidence="2 3">
    <name type="scientific">Tropilaelaps mercedesae</name>
    <dbReference type="NCBI Taxonomy" id="418985"/>
    <lineage>
        <taxon>Eukaryota</taxon>
        <taxon>Metazoa</taxon>
        <taxon>Ecdysozoa</taxon>
        <taxon>Arthropoda</taxon>
        <taxon>Chelicerata</taxon>
        <taxon>Arachnida</taxon>
        <taxon>Acari</taxon>
        <taxon>Parasitiformes</taxon>
        <taxon>Mesostigmata</taxon>
        <taxon>Gamasina</taxon>
        <taxon>Dermanyssoidea</taxon>
        <taxon>Laelapidae</taxon>
        <taxon>Tropilaelaps</taxon>
    </lineage>
</organism>
<dbReference type="SUPFAM" id="SSF52954">
    <property type="entry name" value="Class II aaRS ABD-related"/>
    <property type="match status" value="1"/>
</dbReference>
<dbReference type="InParanoid" id="A0A1V9XRL1"/>
<feature type="non-terminal residue" evidence="2">
    <location>
        <position position="1"/>
    </location>
</feature>
<feature type="domain" description="Anticodon-binding" evidence="1">
    <location>
        <begin position="153"/>
        <end position="205"/>
    </location>
</feature>
<sequence>LICSTVIPEGGSFSHEYHYELPNGEDRVAKCPKCREHFNIEATFREGGVHVDEGTKEGRRCPRCREVLESQRNCAEVAHTFMLGNIYSKKLKANCLVNMAQVPMEMGCYGIGVTRILSAAAQMSPTSLPISIAPFNVAVIGPKAGAINFDEGNAVAEKIAAELDKKILPGGRVILDDRHWTIGRRLREQQASFTSFAIVVDKNMQLELHQFATVGLSGEDTVRLSESSRIEPKLLSDESAVYDFFDRLRQQFNLS</sequence>
<dbReference type="InterPro" id="IPR045864">
    <property type="entry name" value="aa-tRNA-synth_II/BPL/LPL"/>
</dbReference>
<dbReference type="OrthoDB" id="10267474at2759"/>
<name>A0A1V9XRL1_9ACAR</name>
<dbReference type="InterPro" id="IPR004154">
    <property type="entry name" value="Anticodon-bd"/>
</dbReference>
<dbReference type="Gene3D" id="3.30.930.10">
    <property type="entry name" value="Bira Bifunctional Protein, Domain 2"/>
    <property type="match status" value="1"/>
</dbReference>